<dbReference type="InterPro" id="IPR026893">
    <property type="entry name" value="Tyr/Ser_Pase_IphP-type"/>
</dbReference>
<gene>
    <name evidence="3" type="ORF">EsVE80_05950</name>
</gene>
<feature type="domain" description="Tyrosine specific protein phosphatases" evidence="2">
    <location>
        <begin position="130"/>
        <end position="201"/>
    </location>
</feature>
<evidence type="ECO:0000313" key="4">
    <source>
        <dbReference type="Proteomes" id="UP000502998"/>
    </source>
</evidence>
<protein>
    <submittedName>
        <fullName evidence="3">Phosphatase</fullName>
    </submittedName>
</protein>
<dbReference type="EMBL" id="AP022822">
    <property type="protein sequence ID" value="BCA85072.1"/>
    <property type="molecule type" value="Genomic_DNA"/>
</dbReference>
<dbReference type="PROSITE" id="PS50056">
    <property type="entry name" value="TYR_PHOSPHATASE_2"/>
    <property type="match status" value="1"/>
</dbReference>
<dbReference type="PANTHER" id="PTHR31126">
    <property type="entry name" value="TYROSINE-PROTEIN PHOSPHATASE"/>
    <property type="match status" value="1"/>
</dbReference>
<dbReference type="KEGG" id="esg:EsVE80_05950"/>
<dbReference type="Proteomes" id="UP000502998">
    <property type="component" value="Chromosome"/>
</dbReference>
<organism evidence="3 4">
    <name type="scientific">Enterococcus saigonensis</name>
    <dbReference type="NCBI Taxonomy" id="1805431"/>
    <lineage>
        <taxon>Bacteria</taxon>
        <taxon>Bacillati</taxon>
        <taxon>Bacillota</taxon>
        <taxon>Bacilli</taxon>
        <taxon>Lactobacillales</taxon>
        <taxon>Enterococcaceae</taxon>
        <taxon>Enterococcus</taxon>
    </lineage>
</organism>
<evidence type="ECO:0000256" key="1">
    <source>
        <dbReference type="ARBA" id="ARBA00009580"/>
    </source>
</evidence>
<proteinExistence type="inferred from homology"/>
<evidence type="ECO:0000313" key="3">
    <source>
        <dbReference type="EMBL" id="BCA85072.1"/>
    </source>
</evidence>
<dbReference type="GO" id="GO:0004721">
    <property type="term" value="F:phosphoprotein phosphatase activity"/>
    <property type="evidence" value="ECO:0007669"/>
    <property type="project" value="InterPro"/>
</dbReference>
<dbReference type="RefSeq" id="WP_173102434.1">
    <property type="nucleotide sequence ID" value="NZ_AP022822.1"/>
</dbReference>
<dbReference type="SUPFAM" id="SSF52799">
    <property type="entry name" value="(Phosphotyrosine protein) phosphatases II"/>
    <property type="match status" value="1"/>
</dbReference>
<dbReference type="PROSITE" id="PS00383">
    <property type="entry name" value="TYR_PHOSPHATASE_1"/>
    <property type="match status" value="1"/>
</dbReference>
<dbReference type="InterPro" id="IPR000387">
    <property type="entry name" value="Tyr_Pase_dom"/>
</dbReference>
<dbReference type="Gene3D" id="3.90.190.10">
    <property type="entry name" value="Protein tyrosine phosphatase superfamily"/>
    <property type="match status" value="1"/>
</dbReference>
<evidence type="ECO:0000259" key="2">
    <source>
        <dbReference type="PROSITE" id="PS50056"/>
    </source>
</evidence>
<sequence>MEQIIQLEKAANVRDLGGYIANNGIVRMNKVVRSASLSELSKHDQVKLEEYGVKKVIDFRSPSEATEAPDKIISESKAYFLPVFGHDETKVSISPQELLKQLEQGMTAESQMINVYRHFIEDEHAKLAYRKFLQILLENDKDNTSVLFHCTAGKDRTGFGAALLLDILEVDHQTIMADYLATNRYLNEQTEYMVTKAKEQGASDLLVAGVKDLMKADAAYLNESYRAAKEHYGSLKNYVKTGLGFSEQEIKDLQKLYLTK</sequence>
<name>A0A679IGP8_9ENTE</name>
<comment type="similarity">
    <text evidence="1">Belongs to the protein-tyrosine phosphatase family.</text>
</comment>
<accession>A0A679IGP8</accession>
<keyword evidence="4" id="KW-1185">Reference proteome</keyword>
<reference evidence="3 4" key="1">
    <citation type="submission" date="2020-02" db="EMBL/GenBank/DDBJ databases">
        <title>Characterization of vanA genotype vancomycin-resistant Enterococcus saigonensis VE80.</title>
        <authorList>
            <person name="Harada T."/>
            <person name="Motooka D."/>
            <person name="Nakamura S."/>
            <person name="Yamamoto Y."/>
            <person name="Kawahara R."/>
            <person name="Kawatsu K."/>
        </authorList>
    </citation>
    <scope>NUCLEOTIDE SEQUENCE [LARGE SCALE GENOMIC DNA]</scope>
    <source>
        <strain evidence="3 4">VE80</strain>
    </source>
</reference>
<dbReference type="PANTHER" id="PTHR31126:SF1">
    <property type="entry name" value="TYROSINE SPECIFIC PROTEIN PHOSPHATASES DOMAIN-CONTAINING PROTEIN"/>
    <property type="match status" value="1"/>
</dbReference>
<dbReference type="AlphaFoldDB" id="A0A679IGP8"/>
<dbReference type="InterPro" id="IPR016130">
    <property type="entry name" value="Tyr_Pase_AS"/>
</dbReference>
<dbReference type="InterPro" id="IPR029021">
    <property type="entry name" value="Prot-tyrosine_phosphatase-like"/>
</dbReference>
<dbReference type="Pfam" id="PF13350">
    <property type="entry name" value="Y_phosphatase3"/>
    <property type="match status" value="1"/>
</dbReference>